<dbReference type="SUPFAM" id="SSF116734">
    <property type="entry name" value="DNA methylase specificity domain"/>
    <property type="match status" value="2"/>
</dbReference>
<dbReference type="InterPro" id="IPR044946">
    <property type="entry name" value="Restrct_endonuc_typeI_TRD_sf"/>
</dbReference>
<evidence type="ECO:0000256" key="3">
    <source>
        <dbReference type="ARBA" id="ARBA00023125"/>
    </source>
</evidence>
<organism evidence="5 6">
    <name type="scientific">Bacteroides uniformis</name>
    <dbReference type="NCBI Taxonomy" id="820"/>
    <lineage>
        <taxon>Bacteria</taxon>
        <taxon>Pseudomonadati</taxon>
        <taxon>Bacteroidota</taxon>
        <taxon>Bacteroidia</taxon>
        <taxon>Bacteroidales</taxon>
        <taxon>Bacteroidaceae</taxon>
        <taxon>Bacteroides</taxon>
    </lineage>
</organism>
<comment type="similarity">
    <text evidence="1">Belongs to the type-I restriction system S methylase family.</text>
</comment>
<dbReference type="InterPro" id="IPR000055">
    <property type="entry name" value="Restrct_endonuc_typeI_TRD"/>
</dbReference>
<evidence type="ECO:0000313" key="5">
    <source>
        <dbReference type="EMBL" id="OUN54810.1"/>
    </source>
</evidence>
<dbReference type="AlphaFoldDB" id="A0A1Y3VB67"/>
<dbReference type="InterPro" id="IPR052021">
    <property type="entry name" value="Type-I_RS_S_subunit"/>
</dbReference>
<dbReference type="Gene3D" id="3.90.220.20">
    <property type="entry name" value="DNA methylase specificity domains"/>
    <property type="match status" value="2"/>
</dbReference>
<keyword evidence="3" id="KW-0238">DNA-binding</keyword>
<dbReference type="Pfam" id="PF01420">
    <property type="entry name" value="Methylase_S"/>
    <property type="match status" value="2"/>
</dbReference>
<gene>
    <name evidence="5" type="ORF">B5G17_09820</name>
</gene>
<dbReference type="CDD" id="cd17255">
    <property type="entry name" value="RMtype1_S_Fco49512ORF2615P-TRD2-CR2_like"/>
    <property type="match status" value="1"/>
</dbReference>
<comment type="caution">
    <text evidence="5">The sequence shown here is derived from an EMBL/GenBank/DDBJ whole genome shotgun (WGS) entry which is preliminary data.</text>
</comment>
<reference evidence="6" key="1">
    <citation type="submission" date="2017-04" db="EMBL/GenBank/DDBJ databases">
        <title>Function of individual gut microbiota members based on whole genome sequencing of pure cultures obtained from chicken caecum.</title>
        <authorList>
            <person name="Medvecky M."/>
            <person name="Cejkova D."/>
            <person name="Polansky O."/>
            <person name="Karasova D."/>
            <person name="Kubasova T."/>
            <person name="Cizek A."/>
            <person name="Rychlik I."/>
        </authorList>
    </citation>
    <scope>NUCLEOTIDE SEQUENCE [LARGE SCALE GENOMIC DNA]</scope>
    <source>
        <strain evidence="6">An67</strain>
    </source>
</reference>
<dbReference type="GO" id="GO:0004519">
    <property type="term" value="F:endonuclease activity"/>
    <property type="evidence" value="ECO:0007669"/>
    <property type="project" value="UniProtKB-KW"/>
</dbReference>
<keyword evidence="5" id="KW-0255">Endonuclease</keyword>
<dbReference type="Proteomes" id="UP000196329">
    <property type="component" value="Unassembled WGS sequence"/>
</dbReference>
<sequence>MRFPEFSGEWEKCKVSDLLDFYSTNSLSWEQLEYDTNAMMNLHYGLIHVGLPTMVDLAKDKLPNIKENNMPKNFELCKEGDVAFADASEDTNEVAKTVEFFNLAGKNVVCGLHTIHGRDNKHKTVVGFKGYAFSSAAFHNQIRRIAQGTKIYSISTKNFFECYIGLPSKPEQSKIATLLRLIDERIATQNKIIEDLKLLKSAISLNVLHSGTWKQFKIKDIAQIGRGRVISSIEISQQKNPTYPVYSSQTSNDGIMGYLDDYMFEGEYISWTTDGANAGTVFYRDGKFNCTNVCGLLKLLNGFDTHFVSLILAEATKKYVSINLANPKLMNNIMGNIQICLPEFEEQKRISIVFKKLQELLDVQKILLNQYSKQKQCLLRQMFI</sequence>
<dbReference type="GO" id="GO:0009307">
    <property type="term" value="P:DNA restriction-modification system"/>
    <property type="evidence" value="ECO:0007669"/>
    <property type="project" value="UniProtKB-KW"/>
</dbReference>
<evidence type="ECO:0000256" key="2">
    <source>
        <dbReference type="ARBA" id="ARBA00022747"/>
    </source>
</evidence>
<evidence type="ECO:0000259" key="4">
    <source>
        <dbReference type="Pfam" id="PF01420"/>
    </source>
</evidence>
<protein>
    <submittedName>
        <fullName evidence="5">Restriction endonuclease subunit S</fullName>
    </submittedName>
</protein>
<feature type="domain" description="Type I restriction modification DNA specificity" evidence="4">
    <location>
        <begin position="119"/>
        <end position="197"/>
    </location>
</feature>
<dbReference type="GO" id="GO:0003677">
    <property type="term" value="F:DNA binding"/>
    <property type="evidence" value="ECO:0007669"/>
    <property type="project" value="UniProtKB-KW"/>
</dbReference>
<proteinExistence type="inferred from homology"/>
<keyword evidence="5" id="KW-0540">Nuclease</keyword>
<feature type="domain" description="Type I restriction modification DNA specificity" evidence="4">
    <location>
        <begin position="212"/>
        <end position="365"/>
    </location>
</feature>
<evidence type="ECO:0000256" key="1">
    <source>
        <dbReference type="ARBA" id="ARBA00010923"/>
    </source>
</evidence>
<dbReference type="EMBL" id="NFHS01000004">
    <property type="protein sequence ID" value="OUN54810.1"/>
    <property type="molecule type" value="Genomic_DNA"/>
</dbReference>
<keyword evidence="2" id="KW-0680">Restriction system</keyword>
<evidence type="ECO:0000313" key="6">
    <source>
        <dbReference type="Proteomes" id="UP000196329"/>
    </source>
</evidence>
<keyword evidence="5" id="KW-0378">Hydrolase</keyword>
<name>A0A1Y3VB67_BACUN</name>
<dbReference type="PANTHER" id="PTHR30408:SF13">
    <property type="entry name" value="TYPE I RESTRICTION ENZYME HINDI SPECIFICITY SUBUNIT"/>
    <property type="match status" value="1"/>
</dbReference>
<dbReference type="PANTHER" id="PTHR30408">
    <property type="entry name" value="TYPE-1 RESTRICTION ENZYME ECOKI SPECIFICITY PROTEIN"/>
    <property type="match status" value="1"/>
</dbReference>
<accession>A0A1Y3VB67</accession>